<dbReference type="SMART" id="SM00204">
    <property type="entry name" value="TGFB"/>
    <property type="match status" value="1"/>
</dbReference>
<evidence type="ECO:0000256" key="12">
    <source>
        <dbReference type="ARBA" id="ARBA00023180"/>
    </source>
</evidence>
<evidence type="ECO:0000256" key="11">
    <source>
        <dbReference type="ARBA" id="ARBA00023157"/>
    </source>
</evidence>
<evidence type="ECO:0000256" key="10">
    <source>
        <dbReference type="ARBA" id="ARBA00023030"/>
    </source>
</evidence>
<reference evidence="17" key="3">
    <citation type="submission" date="2025-09" db="UniProtKB">
        <authorList>
            <consortium name="Ensembl"/>
        </authorList>
    </citation>
    <scope>IDENTIFICATION</scope>
</reference>
<reference evidence="17" key="2">
    <citation type="submission" date="2025-08" db="UniProtKB">
        <authorList>
            <consortium name="Ensembl"/>
        </authorList>
    </citation>
    <scope>IDENTIFICATION</scope>
</reference>
<evidence type="ECO:0000256" key="4">
    <source>
        <dbReference type="ARBA" id="ARBA00022473"/>
    </source>
</evidence>
<keyword evidence="10 13" id="KW-0339">Growth factor</keyword>
<dbReference type="PIRSF" id="PIRSF037403">
    <property type="entry name" value="BMP3/GDF10"/>
    <property type="match status" value="1"/>
</dbReference>
<evidence type="ECO:0000313" key="17">
    <source>
        <dbReference type="Ensembl" id="ENSMUNP00000011406.1"/>
    </source>
</evidence>
<evidence type="ECO:0000256" key="1">
    <source>
        <dbReference type="ARBA" id="ARBA00004613"/>
    </source>
</evidence>
<keyword evidence="6" id="KW-0964">Secreted</keyword>
<keyword evidence="15" id="KW-0812">Transmembrane</keyword>
<evidence type="ECO:0000256" key="2">
    <source>
        <dbReference type="ARBA" id="ARBA00006656"/>
    </source>
</evidence>
<keyword evidence="8" id="KW-0732">Signal</keyword>
<comment type="similarity">
    <text evidence="2 13">Belongs to the TGF-beta family.</text>
</comment>
<dbReference type="SUPFAM" id="SSF57501">
    <property type="entry name" value="Cystine-knot cytokines"/>
    <property type="match status" value="1"/>
</dbReference>
<evidence type="ECO:0000256" key="5">
    <source>
        <dbReference type="ARBA" id="ARBA00022514"/>
    </source>
</evidence>
<dbReference type="GO" id="GO:0005125">
    <property type="term" value="F:cytokine activity"/>
    <property type="evidence" value="ECO:0007669"/>
    <property type="project" value="UniProtKB-KW"/>
</dbReference>
<evidence type="ECO:0000256" key="14">
    <source>
        <dbReference type="SAM" id="MobiDB-lite"/>
    </source>
</evidence>
<sequence length="527" mass="59996">MQSKHSFFGTPCCRSLSWPKQAALGSRSYSFLLARTQGTPEPTWPARRGRMAASVCWVLCLCLGWGCLCLALGDALKDRWVGLRRRTALGAARRGWGKAAAGGCGPRHAEEQLQPRDKVSEHMLRLYDQYSAGRAAEQPQDILDLPLRHGNTVRGFRPLSAGSPESQKMYVFNLTSLTESENILSASVYYYIGDLLHVKWNCSESRGCSYHRHRKPEIQIHLSVWTLPSVGNKTWTLGHFLINVSIAHQDALSWQRKDITQLLHGAKQNNELLIGVKMDLSSHHPWERAPSLYEPYILIYANDSAISEPESVISSLQGHHHPLARVLPRPENHMRSSLGKRRQKRSTNILLPLQNNELPGAEYQYNEDERWEDRKPYKSLQPRLSDRAKSKKKQKSPHQKSQALQFNEQTLKKARRKQWNEPRYCARRYLKVDFADIGWNEWIISPKSFDAYYCSGECQFPIPKALKPSNHATIQSIVRAVGVVPGIPEPCCIPDKMSSLSILFFDENKNVVLKVYPNMTVESCACR</sequence>
<proteinExistence type="inferred from homology"/>
<dbReference type="PANTHER" id="PTHR11848">
    <property type="entry name" value="TGF-BETA FAMILY"/>
    <property type="match status" value="1"/>
</dbReference>
<feature type="region of interest" description="Disordered" evidence="14">
    <location>
        <begin position="323"/>
        <end position="353"/>
    </location>
</feature>
<gene>
    <name evidence="17" type="primary">LOC101879635</name>
</gene>
<dbReference type="FunFam" id="2.10.90.10:FF:000008">
    <property type="entry name" value="Bone morphogenetic protein 3"/>
    <property type="match status" value="1"/>
</dbReference>
<keyword evidence="4" id="KW-0217">Developmental protein</keyword>
<keyword evidence="15" id="KW-1133">Transmembrane helix</keyword>
<evidence type="ECO:0000256" key="3">
    <source>
        <dbReference type="ARBA" id="ARBA00013361"/>
    </source>
</evidence>
<organism evidence="17 18">
    <name type="scientific">Melopsittacus undulatus</name>
    <name type="common">Budgerigar</name>
    <name type="synonym">Psittacus undulatus</name>
    <dbReference type="NCBI Taxonomy" id="13146"/>
    <lineage>
        <taxon>Eukaryota</taxon>
        <taxon>Metazoa</taxon>
        <taxon>Chordata</taxon>
        <taxon>Craniata</taxon>
        <taxon>Vertebrata</taxon>
        <taxon>Euteleostomi</taxon>
        <taxon>Archelosauria</taxon>
        <taxon>Archosauria</taxon>
        <taxon>Dinosauria</taxon>
        <taxon>Saurischia</taxon>
        <taxon>Theropoda</taxon>
        <taxon>Coelurosauria</taxon>
        <taxon>Aves</taxon>
        <taxon>Neognathae</taxon>
        <taxon>Neoaves</taxon>
        <taxon>Telluraves</taxon>
        <taxon>Australaves</taxon>
        <taxon>Psittaciformes</taxon>
        <taxon>Psittaculidae</taxon>
        <taxon>Melopsittacus</taxon>
    </lineage>
</organism>
<keyword evidence="12" id="KW-0325">Glycoprotein</keyword>
<dbReference type="Gene3D" id="2.10.90.10">
    <property type="entry name" value="Cystine-knot cytokines"/>
    <property type="match status" value="1"/>
</dbReference>
<keyword evidence="7" id="KW-0165">Cleavage on pair of basic residues</keyword>
<evidence type="ECO:0000256" key="6">
    <source>
        <dbReference type="ARBA" id="ARBA00022525"/>
    </source>
</evidence>
<dbReference type="GO" id="GO:0008083">
    <property type="term" value="F:growth factor activity"/>
    <property type="evidence" value="ECO:0007669"/>
    <property type="project" value="UniProtKB-KW"/>
</dbReference>
<feature type="domain" description="TGF-beta family profile" evidence="16">
    <location>
        <begin position="415"/>
        <end position="527"/>
    </location>
</feature>
<dbReference type="GO" id="GO:0005615">
    <property type="term" value="C:extracellular space"/>
    <property type="evidence" value="ECO:0007669"/>
    <property type="project" value="UniProtKB-KW"/>
</dbReference>
<evidence type="ECO:0000256" key="13">
    <source>
        <dbReference type="RuleBase" id="RU000354"/>
    </source>
</evidence>
<dbReference type="PROSITE" id="PS51362">
    <property type="entry name" value="TGF_BETA_2"/>
    <property type="match status" value="1"/>
</dbReference>
<feature type="compositionally biased region" description="Basic and acidic residues" evidence="14">
    <location>
        <begin position="367"/>
        <end position="376"/>
    </location>
</feature>
<dbReference type="Ensembl" id="ENSMUNT00000013164.2">
    <property type="protein sequence ID" value="ENSMUNP00000011406.1"/>
    <property type="gene ID" value="ENSMUNG00000008955.2"/>
</dbReference>
<dbReference type="GO" id="GO:0001649">
    <property type="term" value="P:osteoblast differentiation"/>
    <property type="evidence" value="ECO:0007669"/>
    <property type="project" value="InterPro"/>
</dbReference>
<dbReference type="InterPro" id="IPR017197">
    <property type="entry name" value="BMP3/BMP3B"/>
</dbReference>
<evidence type="ECO:0000259" key="16">
    <source>
        <dbReference type="PROSITE" id="PS51362"/>
    </source>
</evidence>
<keyword evidence="9" id="KW-0221">Differentiation</keyword>
<dbReference type="InterPro" id="IPR001839">
    <property type="entry name" value="TGF-b_C"/>
</dbReference>
<evidence type="ECO:0000256" key="7">
    <source>
        <dbReference type="ARBA" id="ARBA00022685"/>
    </source>
</evidence>
<keyword evidence="5" id="KW-0202">Cytokine</keyword>
<dbReference type="PROSITE" id="PS00250">
    <property type="entry name" value="TGF_BETA_1"/>
    <property type="match status" value="1"/>
</dbReference>
<dbReference type="InterPro" id="IPR017948">
    <property type="entry name" value="TGFb_CS"/>
</dbReference>
<dbReference type="AlphaFoldDB" id="A0A8C6JC73"/>
<dbReference type="InterPro" id="IPR029034">
    <property type="entry name" value="Cystine-knot_cytokine"/>
</dbReference>
<evidence type="ECO:0000256" key="8">
    <source>
        <dbReference type="ARBA" id="ARBA00022729"/>
    </source>
</evidence>
<feature type="region of interest" description="Disordered" evidence="14">
    <location>
        <begin position="365"/>
        <end position="405"/>
    </location>
</feature>
<feature type="transmembrane region" description="Helical" evidence="15">
    <location>
        <begin position="51"/>
        <end position="76"/>
    </location>
</feature>
<keyword evidence="11" id="KW-1015">Disulfide bond</keyword>
<dbReference type="PANTHER" id="PTHR11848:SF144">
    <property type="entry name" value="BONE MORPHOGENETIC PROTEIN 3"/>
    <property type="match status" value="1"/>
</dbReference>
<feature type="compositionally biased region" description="Basic residues" evidence="14">
    <location>
        <begin position="389"/>
        <end position="398"/>
    </location>
</feature>
<name>A0A8C6JC73_MELUD</name>
<dbReference type="Pfam" id="PF00019">
    <property type="entry name" value="TGF_beta"/>
    <property type="match status" value="1"/>
</dbReference>
<keyword evidence="18" id="KW-1185">Reference proteome</keyword>
<comment type="subcellular location">
    <subcellularLocation>
        <location evidence="1">Secreted</location>
    </subcellularLocation>
</comment>
<protein>
    <recommendedName>
        <fullName evidence="3">Bone morphogenetic protein 3</fullName>
    </recommendedName>
</protein>
<evidence type="ECO:0000313" key="18">
    <source>
        <dbReference type="Proteomes" id="UP000694405"/>
    </source>
</evidence>
<reference evidence="17" key="1">
    <citation type="submission" date="2020-03" db="EMBL/GenBank/DDBJ databases">
        <title>Melopsittacus undulatus (budgerigar) genome, bMelUnd1, maternal haplotype with Z.</title>
        <authorList>
            <person name="Gedman G."/>
            <person name="Mountcastle J."/>
            <person name="Haase B."/>
            <person name="Formenti G."/>
            <person name="Wright T."/>
            <person name="Apodaca J."/>
            <person name="Pelan S."/>
            <person name="Chow W."/>
            <person name="Rhie A."/>
            <person name="Howe K."/>
            <person name="Fedrigo O."/>
            <person name="Jarvis E.D."/>
        </authorList>
    </citation>
    <scope>NUCLEOTIDE SEQUENCE [LARGE SCALE GENOMIC DNA]</scope>
</reference>
<accession>A0A8C6JC73</accession>
<evidence type="ECO:0000256" key="9">
    <source>
        <dbReference type="ARBA" id="ARBA00022782"/>
    </source>
</evidence>
<keyword evidence="15" id="KW-0472">Membrane</keyword>
<dbReference type="InterPro" id="IPR015615">
    <property type="entry name" value="TGF-beta-rel"/>
</dbReference>
<dbReference type="Proteomes" id="UP000694405">
    <property type="component" value="Chromosome 5"/>
</dbReference>
<evidence type="ECO:0000256" key="15">
    <source>
        <dbReference type="SAM" id="Phobius"/>
    </source>
</evidence>